<dbReference type="Proteomes" id="UP000640786">
    <property type="component" value="Unassembled WGS sequence"/>
</dbReference>
<reference evidence="14 15" key="1">
    <citation type="submission" date="2020-08" db="EMBL/GenBank/DDBJ databases">
        <title>A Genomic Blueprint of the Chicken Gut Microbiome.</title>
        <authorList>
            <person name="Gilroy R."/>
            <person name="Ravi A."/>
            <person name="Getino M."/>
            <person name="Pursley I."/>
            <person name="Horton D.L."/>
            <person name="Alikhan N.-F."/>
            <person name="Baker D."/>
            <person name="Gharbi K."/>
            <person name="Hall N."/>
            <person name="Watson M."/>
            <person name="Adriaenssens E.M."/>
            <person name="Foster-Nyarko E."/>
            <person name="Jarju S."/>
            <person name="Secka A."/>
            <person name="Antonio M."/>
            <person name="Oren A."/>
            <person name="Chaudhuri R."/>
            <person name="La Ragione R.M."/>
            <person name="Hildebrand F."/>
            <person name="Pallen M.J."/>
        </authorList>
    </citation>
    <scope>NUCLEOTIDE SEQUENCE [LARGE SCALE GENOMIC DNA]</scope>
    <source>
        <strain evidence="14 15">Sa2BUA9</strain>
    </source>
</reference>
<evidence type="ECO:0000256" key="3">
    <source>
        <dbReference type="ARBA" id="ARBA00022490"/>
    </source>
</evidence>
<evidence type="ECO:0000256" key="11">
    <source>
        <dbReference type="NCBIfam" id="TIGR02224"/>
    </source>
</evidence>
<dbReference type="PROSITE" id="PS51898">
    <property type="entry name" value="TYR_RECOMBINASE"/>
    <property type="match status" value="1"/>
</dbReference>
<keyword evidence="7 10" id="KW-0238">DNA-binding</keyword>
<dbReference type="PROSITE" id="PS51900">
    <property type="entry name" value="CB"/>
    <property type="match status" value="1"/>
</dbReference>
<dbReference type="InterPro" id="IPR050090">
    <property type="entry name" value="Tyrosine_recombinase_XerCD"/>
</dbReference>
<evidence type="ECO:0000259" key="13">
    <source>
        <dbReference type="PROSITE" id="PS51900"/>
    </source>
</evidence>
<evidence type="ECO:0000313" key="14">
    <source>
        <dbReference type="EMBL" id="MBD7942707.1"/>
    </source>
</evidence>
<feature type="active site" evidence="10">
    <location>
        <position position="277"/>
    </location>
</feature>
<gene>
    <name evidence="10 14" type="primary">xerC</name>
    <name evidence="14" type="ORF">H9650_01160</name>
</gene>
<comment type="function">
    <text evidence="10">Site-specific tyrosine recombinase, which acts by catalyzing the cutting and rejoining of the recombining DNA molecules. The XerC-XerD complex is essential to convert dimers of the bacterial chromosome into monomers to permit their segregation at cell division. It also contributes to the segregational stability of plasmids.</text>
</comment>
<dbReference type="PANTHER" id="PTHR30349:SF77">
    <property type="entry name" value="TYROSINE RECOMBINASE XERC"/>
    <property type="match status" value="1"/>
</dbReference>
<comment type="similarity">
    <text evidence="2 10">Belongs to the 'phage' integrase family. XerC subfamily.</text>
</comment>
<comment type="subcellular location">
    <subcellularLocation>
        <location evidence="1 10">Cytoplasm</location>
    </subcellularLocation>
</comment>
<keyword evidence="4 10" id="KW-0132">Cell division</keyword>
<dbReference type="InterPro" id="IPR004107">
    <property type="entry name" value="Integrase_SAM-like_N"/>
</dbReference>
<dbReference type="Pfam" id="PF02899">
    <property type="entry name" value="Phage_int_SAM_1"/>
    <property type="match status" value="1"/>
</dbReference>
<evidence type="ECO:0000256" key="2">
    <source>
        <dbReference type="ARBA" id="ARBA00006657"/>
    </source>
</evidence>
<feature type="active site" evidence="10">
    <location>
        <position position="156"/>
    </location>
</feature>
<feature type="domain" description="Core-binding (CB)" evidence="13">
    <location>
        <begin position="9"/>
        <end position="95"/>
    </location>
</feature>
<dbReference type="InterPro" id="IPR011931">
    <property type="entry name" value="Recomb_XerC"/>
</dbReference>
<evidence type="ECO:0000256" key="10">
    <source>
        <dbReference type="HAMAP-Rule" id="MF_01808"/>
    </source>
</evidence>
<feature type="active site" description="O-(3'-phospho-DNA)-tyrosine intermediate" evidence="10">
    <location>
        <position position="286"/>
    </location>
</feature>
<feature type="domain" description="Tyr recombinase" evidence="12">
    <location>
        <begin position="116"/>
        <end position="299"/>
    </location>
</feature>
<proteinExistence type="inferred from homology"/>
<dbReference type="SUPFAM" id="SSF47823">
    <property type="entry name" value="lambda integrase-like, N-terminal domain"/>
    <property type="match status" value="1"/>
</dbReference>
<dbReference type="InterPro" id="IPR044068">
    <property type="entry name" value="CB"/>
</dbReference>
<dbReference type="NCBIfam" id="TIGR02224">
    <property type="entry name" value="recomb_XerC"/>
    <property type="match status" value="1"/>
</dbReference>
<feature type="active site" evidence="10">
    <location>
        <position position="251"/>
    </location>
</feature>
<dbReference type="NCBIfam" id="NF001399">
    <property type="entry name" value="PRK00283.1"/>
    <property type="match status" value="1"/>
</dbReference>
<keyword evidence="9 10" id="KW-0131">Cell cycle</keyword>
<dbReference type="HAMAP" id="MF_01808">
    <property type="entry name" value="Recomb_XerC_XerD"/>
    <property type="match status" value="1"/>
</dbReference>
<keyword evidence="5 10" id="KW-0159">Chromosome partition</keyword>
<dbReference type="NCBIfam" id="NF040815">
    <property type="entry name" value="recomb_XerA_Arch"/>
    <property type="match status" value="1"/>
</dbReference>
<sequence length="305" mass="35868">MYKLEWLVVIGKDELHSFIAHIQLEKNYSNLTVREYEKDIIQFLKFLEAEGVEELNDVEYIHARLYITKLYEEKLARTSISRKISSIRSYYKFLNKEYSIRDDAFQSLYHPKKETRLPQFFYEEEIEKLFEENKGTDLLSVRNIAILELLYATGMRVSELISIENSHIDSSYGIVRVMGKGRKERYIPVGDYALAAVEEYMQNSRPKLMKKTTHPYLFVNSRGEHLTTDGVRYILNSMIKKASLHTKIYPHMLRHTFATHLLNNGADLRSVQELLGHTHLSSTQVYTHVTKEHLRKTYMNAHPRA</sequence>
<dbReference type="Gene3D" id="1.10.443.10">
    <property type="entry name" value="Intergrase catalytic core"/>
    <property type="match status" value="1"/>
</dbReference>
<evidence type="ECO:0000256" key="7">
    <source>
        <dbReference type="ARBA" id="ARBA00023125"/>
    </source>
</evidence>
<dbReference type="Gene3D" id="1.10.150.130">
    <property type="match status" value="1"/>
</dbReference>
<feature type="active site" evidence="10">
    <location>
        <position position="180"/>
    </location>
</feature>
<comment type="caution">
    <text evidence="14">The sequence shown here is derived from an EMBL/GenBank/DDBJ whole genome shotgun (WGS) entry which is preliminary data.</text>
</comment>
<evidence type="ECO:0000256" key="4">
    <source>
        <dbReference type="ARBA" id="ARBA00022618"/>
    </source>
</evidence>
<dbReference type="CDD" id="cd00798">
    <property type="entry name" value="INT_XerDC_C"/>
    <property type="match status" value="1"/>
</dbReference>
<dbReference type="PANTHER" id="PTHR30349">
    <property type="entry name" value="PHAGE INTEGRASE-RELATED"/>
    <property type="match status" value="1"/>
</dbReference>
<keyword evidence="15" id="KW-1185">Reference proteome</keyword>
<feature type="active site" evidence="10">
    <location>
        <position position="254"/>
    </location>
</feature>
<evidence type="ECO:0000256" key="8">
    <source>
        <dbReference type="ARBA" id="ARBA00023172"/>
    </source>
</evidence>
<dbReference type="InterPro" id="IPR023009">
    <property type="entry name" value="Tyrosine_recombinase_XerC/XerD"/>
</dbReference>
<evidence type="ECO:0000256" key="9">
    <source>
        <dbReference type="ARBA" id="ARBA00023306"/>
    </source>
</evidence>
<evidence type="ECO:0000313" key="15">
    <source>
        <dbReference type="Proteomes" id="UP000640786"/>
    </source>
</evidence>
<keyword evidence="8 10" id="KW-0233">DNA recombination</keyword>
<evidence type="ECO:0000259" key="12">
    <source>
        <dbReference type="PROSITE" id="PS51898"/>
    </source>
</evidence>
<accession>A0ABR8R4J0</accession>
<dbReference type="EMBL" id="JACSQO010000001">
    <property type="protein sequence ID" value="MBD7942707.1"/>
    <property type="molecule type" value="Genomic_DNA"/>
</dbReference>
<evidence type="ECO:0000256" key="1">
    <source>
        <dbReference type="ARBA" id="ARBA00004496"/>
    </source>
</evidence>
<protein>
    <recommendedName>
        <fullName evidence="10 11">Tyrosine recombinase XerC</fullName>
    </recommendedName>
</protein>
<name>A0ABR8R4J0_9BACI</name>
<dbReference type="InterPro" id="IPR013762">
    <property type="entry name" value="Integrase-like_cat_sf"/>
</dbReference>
<dbReference type="Pfam" id="PF00589">
    <property type="entry name" value="Phage_integrase"/>
    <property type="match status" value="1"/>
</dbReference>
<evidence type="ECO:0000256" key="5">
    <source>
        <dbReference type="ARBA" id="ARBA00022829"/>
    </source>
</evidence>
<dbReference type="InterPro" id="IPR010998">
    <property type="entry name" value="Integrase_recombinase_N"/>
</dbReference>
<keyword evidence="3 10" id="KW-0963">Cytoplasm</keyword>
<evidence type="ECO:0000256" key="6">
    <source>
        <dbReference type="ARBA" id="ARBA00022908"/>
    </source>
</evidence>
<comment type="subunit">
    <text evidence="10">Forms a cyclic heterotetrameric complex composed of two molecules of XerC and two molecules of XerD.</text>
</comment>
<organism evidence="14 15">
    <name type="scientific">Psychrobacillus faecigallinarum</name>
    <dbReference type="NCBI Taxonomy" id="2762235"/>
    <lineage>
        <taxon>Bacteria</taxon>
        <taxon>Bacillati</taxon>
        <taxon>Bacillota</taxon>
        <taxon>Bacilli</taxon>
        <taxon>Bacillales</taxon>
        <taxon>Bacillaceae</taxon>
        <taxon>Psychrobacillus</taxon>
    </lineage>
</organism>
<dbReference type="InterPro" id="IPR011010">
    <property type="entry name" value="DNA_brk_join_enz"/>
</dbReference>
<dbReference type="InterPro" id="IPR002104">
    <property type="entry name" value="Integrase_catalytic"/>
</dbReference>
<dbReference type="SUPFAM" id="SSF56349">
    <property type="entry name" value="DNA breaking-rejoining enzymes"/>
    <property type="match status" value="1"/>
</dbReference>
<dbReference type="RefSeq" id="WP_191696388.1">
    <property type="nucleotide sequence ID" value="NZ_JACSQO010000001.1"/>
</dbReference>
<keyword evidence="6 10" id="KW-0229">DNA integration</keyword>